<evidence type="ECO:0000313" key="2">
    <source>
        <dbReference type="EMBL" id="KAF6015691.1"/>
    </source>
</evidence>
<sequence length="401" mass="45910">MMKQVENYLKEIQEKAEILNQKHGLQYYCIFYDSNGAFKRELMSSECRQNVPLTDSTPDQAMEPDPTFFSPHSSPVKMIVVNTSSQHEVNNYLFNCFEEFQQIPCKILAKQWIKIIEPRKQSRHPYNQGDKAKPYWWPSSARHKEPDHLKKDERISLLISILKKFKERENELINSAERIGDVTISGAEIKRVGPITIRKMKILRDMFRVVKADGSCLEVIKPGKKYSSKVYQRNRMKLEKKYPQNTLLSKLIKAHTPKNGSSSFFPTSSSDPSNFLLPIPGQETQDPFKYPFITPSRTINTSHNILSSPFTLVPHTPPQIHASVSFNKQIDPKIFANENTSTLSPLEKFKTPSRSQTSTHDLPLSVLNASVFNTMSNSQSQIKHAFNEAPDSEDTISQMSD</sequence>
<organism evidence="2 3">
    <name type="scientific">Dekkera bruxellensis</name>
    <name type="common">Brettanomyces custersii</name>
    <dbReference type="NCBI Taxonomy" id="5007"/>
    <lineage>
        <taxon>Eukaryota</taxon>
        <taxon>Fungi</taxon>
        <taxon>Dikarya</taxon>
        <taxon>Ascomycota</taxon>
        <taxon>Saccharomycotina</taxon>
        <taxon>Pichiomycetes</taxon>
        <taxon>Pichiales</taxon>
        <taxon>Pichiaceae</taxon>
        <taxon>Brettanomyces</taxon>
    </lineage>
</organism>
<dbReference type="AlphaFoldDB" id="A0A8H6BPP5"/>
<dbReference type="EMBL" id="JABCYN010000009">
    <property type="protein sequence ID" value="KAF6015691.1"/>
    <property type="molecule type" value="Genomic_DNA"/>
</dbReference>
<dbReference type="Proteomes" id="UP000568158">
    <property type="component" value="Unassembled WGS sequence"/>
</dbReference>
<comment type="caution">
    <text evidence="2">The sequence shown here is derived from an EMBL/GenBank/DDBJ whole genome shotgun (WGS) entry which is preliminary data.</text>
</comment>
<name>A0A8H6BPP5_DEKBR</name>
<accession>A0A8H6BPP5</accession>
<feature type="domain" description="Subtelomeric hrmA-associated cluster protein AFUB-079030/YDR124W-like helical bundle" evidence="1">
    <location>
        <begin position="84"/>
        <end position="211"/>
    </location>
</feature>
<dbReference type="InterPro" id="IPR047092">
    <property type="entry name" value="AFUB_07903/YDR124W-like_hel"/>
</dbReference>
<reference evidence="2 3" key="1">
    <citation type="journal article" date="2020" name="Appl. Microbiol. Biotechnol.">
        <title>Targeted gene deletion in Brettanomyces bruxellensis with an expression-free CRISPR-Cas9 system.</title>
        <authorList>
            <person name="Varela C."/>
            <person name="Bartel C."/>
            <person name="Onetto C."/>
            <person name="Borneman A."/>
        </authorList>
    </citation>
    <scope>NUCLEOTIDE SEQUENCE [LARGE SCALE GENOMIC DNA]</scope>
    <source>
        <strain evidence="2 3">AWRI1613</strain>
    </source>
</reference>
<evidence type="ECO:0000259" key="1">
    <source>
        <dbReference type="Pfam" id="PF11001"/>
    </source>
</evidence>
<dbReference type="Pfam" id="PF11001">
    <property type="entry name" value="AFUB_07903_YDR124W_hel"/>
    <property type="match status" value="1"/>
</dbReference>
<evidence type="ECO:0000313" key="3">
    <source>
        <dbReference type="Proteomes" id="UP000568158"/>
    </source>
</evidence>
<protein>
    <recommendedName>
        <fullName evidence="1">Subtelomeric hrmA-associated cluster protein AFUB-079030/YDR124W-like helical bundle domain-containing protein</fullName>
    </recommendedName>
</protein>
<proteinExistence type="predicted"/>
<dbReference type="PANTHER" id="PTHR36102:SF1">
    <property type="entry name" value="YDR124W-LIKE HELICAL BUNDLE DOMAIN-CONTAINING PROTEIN"/>
    <property type="match status" value="1"/>
</dbReference>
<dbReference type="PANTHER" id="PTHR36102">
    <property type="entry name" value="CHROMOSOME 10, WHOLE GENOME SHOTGUN SEQUENCE"/>
    <property type="match status" value="1"/>
</dbReference>
<gene>
    <name evidence="2" type="ORF">HII12_000853</name>
</gene>
<dbReference type="InterPro" id="IPR021264">
    <property type="entry name" value="AFUB_079030/YDR124W-like"/>
</dbReference>